<dbReference type="Gene3D" id="2.120.10.30">
    <property type="entry name" value="TolB, C-terminal domain"/>
    <property type="match status" value="1"/>
</dbReference>
<keyword evidence="8" id="KW-1185">Reference proteome</keyword>
<feature type="domain" description="Peptidase S9 prolyl oligopeptidase catalytic" evidence="6">
    <location>
        <begin position="430"/>
        <end position="639"/>
    </location>
</feature>
<dbReference type="PROSITE" id="PS51257">
    <property type="entry name" value="PROKAR_LIPOPROTEIN"/>
    <property type="match status" value="1"/>
</dbReference>
<name>A0ABV2TX00_9FLAO</name>
<evidence type="ECO:0000256" key="5">
    <source>
        <dbReference type="ARBA" id="ARBA00045885"/>
    </source>
</evidence>
<accession>A0ABV2TX00</accession>
<dbReference type="InterPro" id="IPR002470">
    <property type="entry name" value="Peptidase_S9A"/>
</dbReference>
<evidence type="ECO:0000256" key="4">
    <source>
        <dbReference type="ARBA" id="ARBA00032596"/>
    </source>
</evidence>
<evidence type="ECO:0000256" key="3">
    <source>
        <dbReference type="ARBA" id="ARBA00032284"/>
    </source>
</evidence>
<dbReference type="Gene3D" id="3.40.50.1820">
    <property type="entry name" value="alpha/beta hydrolase"/>
    <property type="match status" value="1"/>
</dbReference>
<dbReference type="PANTHER" id="PTHR42776:SF27">
    <property type="entry name" value="DIPEPTIDYL PEPTIDASE FAMILY MEMBER 6"/>
    <property type="match status" value="1"/>
</dbReference>
<evidence type="ECO:0000313" key="7">
    <source>
        <dbReference type="EMBL" id="MET7029816.1"/>
    </source>
</evidence>
<organism evidence="7 8">
    <name type="scientific">Sediminicola luteus</name>
    <dbReference type="NCBI Taxonomy" id="319238"/>
    <lineage>
        <taxon>Bacteria</taxon>
        <taxon>Pseudomonadati</taxon>
        <taxon>Bacteroidota</taxon>
        <taxon>Flavobacteriia</taxon>
        <taxon>Flavobacteriales</taxon>
        <taxon>Flavobacteriaceae</taxon>
        <taxon>Sediminicola</taxon>
    </lineage>
</organism>
<proteinExistence type="predicted"/>
<dbReference type="InterPro" id="IPR002471">
    <property type="entry name" value="Pept_S9_AS"/>
</dbReference>
<evidence type="ECO:0000313" key="8">
    <source>
        <dbReference type="Proteomes" id="UP001549773"/>
    </source>
</evidence>
<dbReference type="InterPro" id="IPR029058">
    <property type="entry name" value="AB_hydrolase_fold"/>
</dbReference>
<evidence type="ECO:0000256" key="1">
    <source>
        <dbReference type="ARBA" id="ARBA00022801"/>
    </source>
</evidence>
<evidence type="ECO:0000259" key="6">
    <source>
        <dbReference type="Pfam" id="PF00326"/>
    </source>
</evidence>
<dbReference type="EMBL" id="JBEWYP010000005">
    <property type="protein sequence ID" value="MET7029816.1"/>
    <property type="molecule type" value="Genomic_DNA"/>
</dbReference>
<keyword evidence="2" id="KW-0007">Acetylation</keyword>
<comment type="function">
    <text evidence="5">This enzyme catalyzes the hydrolysis of the N-terminal peptide bond of an N-acetylated peptide to generate an N-acetylated amino acid and a peptide with a free N-terminus. It preferentially cleaves off Ac-Ala, Ac-Met and Ac-Ser. Also, involved in the degradation of oxidized and glycated proteins.</text>
</comment>
<dbReference type="PANTHER" id="PTHR42776">
    <property type="entry name" value="SERINE PEPTIDASE S9 FAMILY MEMBER"/>
    <property type="match status" value="1"/>
</dbReference>
<reference evidence="7 8" key="1">
    <citation type="submission" date="2024-07" db="EMBL/GenBank/DDBJ databases">
        <title>The genome sequence of type strain Sediminicola luteus GDMCC 1.2596T.</title>
        <authorList>
            <person name="Liu Y."/>
        </authorList>
    </citation>
    <scope>NUCLEOTIDE SEQUENCE [LARGE SCALE GENOMIC DNA]</scope>
    <source>
        <strain evidence="7 8">GDMCC 1.2596</strain>
    </source>
</reference>
<comment type="caution">
    <text evidence="7">The sequence shown here is derived from an EMBL/GenBank/DDBJ whole genome shotgun (WGS) entry which is preliminary data.</text>
</comment>
<dbReference type="SUPFAM" id="SSF82171">
    <property type="entry name" value="DPP6 N-terminal domain-like"/>
    <property type="match status" value="1"/>
</dbReference>
<dbReference type="SUPFAM" id="SSF53474">
    <property type="entry name" value="alpha/beta-Hydrolases"/>
    <property type="match status" value="1"/>
</dbReference>
<protein>
    <recommendedName>
        <fullName evidence="4">Acyl-peptide hydrolase</fullName>
    </recommendedName>
    <alternativeName>
        <fullName evidence="3">Acylaminoacyl-peptidase</fullName>
    </alternativeName>
</protein>
<dbReference type="Proteomes" id="UP001549773">
    <property type="component" value="Unassembled WGS sequence"/>
</dbReference>
<sequence>MKLSHYFFLLLILMACGEEKQEQKKDAFESDIPVAVANRVALAGSNEPDIVRFLNVQDAYAPSISPEGLHVAYRTDLTGEPQVWITETFQLSAPLQLTYGNSVTFHQWRPAHEEILYATDKEGNERMGYYLVSADGLKEKELLPPSDAFREFGDFKKDGSQFVYATTERNGTDYDIHVFDIGTNTDKKVYEGKMGYYPISFSPDGNMVVIVESIAEDANNLFLLNIPDATLSPITSEGDRSQFSDIHWKQDGSSFFLRTNNDAEYLGIARFDIKTGNMEYILQEDFDIDQILYDDKQNIIHWVANDNGFSKHHIMDLNDRSEITPPEWPNGVYVLRKAENGKTLLANVFGPNIPGDLWAGTAGSKEVRRVTRSNNAGLDFDKMVHPVAHSFQSRDSLTIHGLLYPIKEMNKETPLVLLVHGGPTAQARPTFSAVTQYLVAQGFAVFDLNFRGSTGYGKTYARENDRRKRESELYDLEDAVNYLSREGIIDKNKVAVMGGSYGGYLTMAAMTRLPDVFSCGVAFVGVSDWITALEGAAPYLKASDRLEYGDIDDPEDRKFFESISPIKYIDQVKSPVMVLHGANDPRDPITESDRFVQGIRDNGGIAEYLRFPDEGHGIRKMDNRITAYVRVVEFLEKHLE</sequence>
<gene>
    <name evidence="7" type="ORF">ABXZ32_10435</name>
</gene>
<keyword evidence="1 7" id="KW-0378">Hydrolase</keyword>
<evidence type="ECO:0000256" key="2">
    <source>
        <dbReference type="ARBA" id="ARBA00022990"/>
    </source>
</evidence>
<dbReference type="InterPro" id="IPR001375">
    <property type="entry name" value="Peptidase_S9_cat"/>
</dbReference>
<dbReference type="PRINTS" id="PR00862">
    <property type="entry name" value="PROLIGOPTASE"/>
</dbReference>
<dbReference type="RefSeq" id="WP_354618620.1">
    <property type="nucleotide sequence ID" value="NZ_JBEWYP010000005.1"/>
</dbReference>
<dbReference type="PROSITE" id="PS00708">
    <property type="entry name" value="PRO_ENDOPEP_SER"/>
    <property type="match status" value="1"/>
</dbReference>
<dbReference type="Pfam" id="PF00326">
    <property type="entry name" value="Peptidase_S9"/>
    <property type="match status" value="1"/>
</dbReference>
<dbReference type="InterPro" id="IPR011042">
    <property type="entry name" value="6-blade_b-propeller_TolB-like"/>
</dbReference>
<dbReference type="GO" id="GO:0016787">
    <property type="term" value="F:hydrolase activity"/>
    <property type="evidence" value="ECO:0007669"/>
    <property type="project" value="UniProtKB-KW"/>
</dbReference>